<feature type="transmembrane region" description="Helical" evidence="7">
    <location>
        <begin position="236"/>
        <end position="254"/>
    </location>
</feature>
<evidence type="ECO:0000256" key="7">
    <source>
        <dbReference type="SAM" id="Phobius"/>
    </source>
</evidence>
<feature type="transmembrane region" description="Helical" evidence="7">
    <location>
        <begin position="205"/>
        <end position="229"/>
    </location>
</feature>
<feature type="transmembrane region" description="Helical" evidence="7">
    <location>
        <begin position="119"/>
        <end position="137"/>
    </location>
</feature>
<evidence type="ECO:0000256" key="5">
    <source>
        <dbReference type="ARBA" id="ARBA00022989"/>
    </source>
</evidence>
<evidence type="ECO:0000256" key="1">
    <source>
        <dbReference type="ARBA" id="ARBA00004651"/>
    </source>
</evidence>
<feature type="transmembrane region" description="Helical" evidence="7">
    <location>
        <begin position="143"/>
        <end position="163"/>
    </location>
</feature>
<dbReference type="EMBL" id="JAENIG010000005">
    <property type="protein sequence ID" value="MBK1855117.1"/>
    <property type="molecule type" value="Genomic_DNA"/>
</dbReference>
<sequence length="401" mass="41811">MALVGEKPVAAPNRPSLYDQLESGGFASLASMEGAWTDWPAEESNSKTGSKSNAWVGLLAALAVTALGWWMHTLPFAPFTFEGATLEHPLGVSVLAILLGMLVANVIPVNRVREGCQWITAWCIPAAVVCLGANMDLRALGGIGVGLFALVIGLMLVAIAVAYTTGKWFGMSSRAAYLLGIGTAVCGSSAILATAPVCAADDEDVVVTVGVVNLVGLLAMFTCVMSLWVMPVSAELFGAWTGATIHAVPQVIAAGESHGSDAAVMATLVKLTRVTLLAPVVLLTALAVTSRGAGAGSQKRQQLWRYIPWFVWGFVALAAVRALGWLPVLEFSPDQAGVVRMPLSDLLGSVSKWLLALSMGAIGLQVHLKPMLKSGAKALGVGVITWVVMSAVALLLLPLLF</sequence>
<evidence type="ECO:0000256" key="4">
    <source>
        <dbReference type="ARBA" id="ARBA00022692"/>
    </source>
</evidence>
<dbReference type="PANTHER" id="PTHR30106:SF2">
    <property type="entry name" value="UPF0324 INNER MEMBRANE PROTEIN YEIH"/>
    <property type="match status" value="1"/>
</dbReference>
<dbReference type="AlphaFoldDB" id="A0AAE2V885"/>
<name>A0AAE2V885_9BACT</name>
<feature type="transmembrane region" description="Helical" evidence="7">
    <location>
        <begin position="53"/>
        <end position="70"/>
    </location>
</feature>
<dbReference type="Proteomes" id="UP000634206">
    <property type="component" value="Unassembled WGS sequence"/>
</dbReference>
<comment type="subcellular location">
    <subcellularLocation>
        <location evidence="1">Cell membrane</location>
        <topology evidence="1">Multi-pass membrane protein</topology>
    </subcellularLocation>
</comment>
<protein>
    <submittedName>
        <fullName evidence="8">Sulfate exporter family transporter</fullName>
    </submittedName>
</protein>
<reference evidence="8" key="1">
    <citation type="submission" date="2021-01" db="EMBL/GenBank/DDBJ databases">
        <title>Modified the classification status of verrucomicrobia.</title>
        <authorList>
            <person name="Feng X."/>
        </authorList>
    </citation>
    <scope>NUCLEOTIDE SEQUENCE</scope>
    <source>
        <strain evidence="8">5K15</strain>
    </source>
</reference>
<evidence type="ECO:0000256" key="6">
    <source>
        <dbReference type="ARBA" id="ARBA00023136"/>
    </source>
</evidence>
<gene>
    <name evidence="8" type="ORF">JIN83_09105</name>
</gene>
<dbReference type="GO" id="GO:0005886">
    <property type="term" value="C:plasma membrane"/>
    <property type="evidence" value="ECO:0007669"/>
    <property type="project" value="UniProtKB-SubCell"/>
</dbReference>
<feature type="transmembrane region" description="Helical" evidence="7">
    <location>
        <begin position="90"/>
        <end position="107"/>
    </location>
</feature>
<keyword evidence="5 7" id="KW-1133">Transmembrane helix</keyword>
<feature type="transmembrane region" description="Helical" evidence="7">
    <location>
        <begin position="346"/>
        <end position="366"/>
    </location>
</feature>
<dbReference type="RefSeq" id="WP_309489728.1">
    <property type="nucleotide sequence ID" value="NZ_JAENIG010000005.1"/>
</dbReference>
<evidence type="ECO:0000256" key="3">
    <source>
        <dbReference type="ARBA" id="ARBA00022475"/>
    </source>
</evidence>
<feature type="transmembrane region" description="Helical" evidence="7">
    <location>
        <begin position="274"/>
        <end position="294"/>
    </location>
</feature>
<dbReference type="Pfam" id="PF03601">
    <property type="entry name" value="Cons_hypoth698"/>
    <property type="match status" value="1"/>
</dbReference>
<feature type="transmembrane region" description="Helical" evidence="7">
    <location>
        <begin position="175"/>
        <end position="193"/>
    </location>
</feature>
<comment type="similarity">
    <text evidence="2">Belongs to the UPF0324 family.</text>
</comment>
<proteinExistence type="inferred from homology"/>
<evidence type="ECO:0000256" key="2">
    <source>
        <dbReference type="ARBA" id="ARBA00007977"/>
    </source>
</evidence>
<keyword evidence="4 7" id="KW-0812">Transmembrane</keyword>
<organism evidence="8 9">
    <name type="scientific">Oceaniferula flava</name>
    <dbReference type="NCBI Taxonomy" id="2800421"/>
    <lineage>
        <taxon>Bacteria</taxon>
        <taxon>Pseudomonadati</taxon>
        <taxon>Verrucomicrobiota</taxon>
        <taxon>Verrucomicrobiia</taxon>
        <taxon>Verrucomicrobiales</taxon>
        <taxon>Verrucomicrobiaceae</taxon>
        <taxon>Oceaniferula</taxon>
    </lineage>
</organism>
<keyword evidence="6 7" id="KW-0472">Membrane</keyword>
<keyword evidence="3" id="KW-1003">Cell membrane</keyword>
<dbReference type="InterPro" id="IPR018383">
    <property type="entry name" value="UPF0324_pro"/>
</dbReference>
<evidence type="ECO:0000313" key="9">
    <source>
        <dbReference type="Proteomes" id="UP000634206"/>
    </source>
</evidence>
<feature type="transmembrane region" description="Helical" evidence="7">
    <location>
        <begin position="378"/>
        <end position="400"/>
    </location>
</feature>
<dbReference type="PANTHER" id="PTHR30106">
    <property type="entry name" value="INNER MEMBRANE PROTEIN YEIH-RELATED"/>
    <property type="match status" value="1"/>
</dbReference>
<feature type="transmembrane region" description="Helical" evidence="7">
    <location>
        <begin position="306"/>
        <end position="326"/>
    </location>
</feature>
<evidence type="ECO:0000313" key="8">
    <source>
        <dbReference type="EMBL" id="MBK1855117.1"/>
    </source>
</evidence>
<comment type="caution">
    <text evidence="8">The sequence shown here is derived from an EMBL/GenBank/DDBJ whole genome shotgun (WGS) entry which is preliminary data.</text>
</comment>
<keyword evidence="9" id="KW-1185">Reference proteome</keyword>
<accession>A0AAE2V885</accession>